<proteinExistence type="predicted"/>
<gene>
    <name evidence="2" type="ORF">ACFFJH_09675</name>
</gene>
<feature type="signal peptide" evidence="1">
    <location>
        <begin position="1"/>
        <end position="30"/>
    </location>
</feature>
<organism evidence="2 3">
    <name type="scientific">Undibacterium danionis</name>
    <dbReference type="NCBI Taxonomy" id="1812100"/>
    <lineage>
        <taxon>Bacteria</taxon>
        <taxon>Pseudomonadati</taxon>
        <taxon>Pseudomonadota</taxon>
        <taxon>Betaproteobacteria</taxon>
        <taxon>Burkholderiales</taxon>
        <taxon>Oxalobacteraceae</taxon>
        <taxon>Undibacterium</taxon>
    </lineage>
</organism>
<keyword evidence="3" id="KW-1185">Reference proteome</keyword>
<keyword evidence="1" id="KW-0732">Signal</keyword>
<sequence>MHNFLKNFIASLFIASLFIATLAVIAPVIAQDTNTDWEVQVKKADDIYWHDFNFGTSASLNAHLAQDVEFYHDLGGSLLGYDALSKVNAGMDNTKDRGRRVVVPDTWRVFPLRRGADIYGAIIMGDHDFFSTESGKIKTRILRSSFTHLMLLKDGVWKVARIYSYNHQPVAGEER</sequence>
<evidence type="ECO:0008006" key="4">
    <source>
        <dbReference type="Google" id="ProtNLM"/>
    </source>
</evidence>
<dbReference type="EMBL" id="JBHLXJ010000009">
    <property type="protein sequence ID" value="MFC0350074.1"/>
    <property type="molecule type" value="Genomic_DNA"/>
</dbReference>
<evidence type="ECO:0000313" key="2">
    <source>
        <dbReference type="EMBL" id="MFC0350074.1"/>
    </source>
</evidence>
<name>A0ABV6IE23_9BURK</name>
<evidence type="ECO:0000313" key="3">
    <source>
        <dbReference type="Proteomes" id="UP001589844"/>
    </source>
</evidence>
<dbReference type="RefSeq" id="WP_390211967.1">
    <property type="nucleotide sequence ID" value="NZ_JBHLXJ010000009.1"/>
</dbReference>
<accession>A0ABV6IE23</accession>
<dbReference type="InterPro" id="IPR032710">
    <property type="entry name" value="NTF2-like_dom_sf"/>
</dbReference>
<reference evidence="2 3" key="1">
    <citation type="submission" date="2024-09" db="EMBL/GenBank/DDBJ databases">
        <authorList>
            <person name="Sun Q."/>
            <person name="Mori K."/>
        </authorList>
    </citation>
    <scope>NUCLEOTIDE SEQUENCE [LARGE SCALE GENOMIC DNA]</scope>
    <source>
        <strain evidence="2 3">CCM 8677</strain>
    </source>
</reference>
<evidence type="ECO:0000256" key="1">
    <source>
        <dbReference type="SAM" id="SignalP"/>
    </source>
</evidence>
<dbReference type="SUPFAM" id="SSF54427">
    <property type="entry name" value="NTF2-like"/>
    <property type="match status" value="1"/>
</dbReference>
<comment type="caution">
    <text evidence="2">The sequence shown here is derived from an EMBL/GenBank/DDBJ whole genome shotgun (WGS) entry which is preliminary data.</text>
</comment>
<protein>
    <recommendedName>
        <fullName evidence="4">DUF4440 domain-containing protein</fullName>
    </recommendedName>
</protein>
<dbReference type="Proteomes" id="UP001589844">
    <property type="component" value="Unassembled WGS sequence"/>
</dbReference>
<feature type="chain" id="PRO_5046948639" description="DUF4440 domain-containing protein" evidence="1">
    <location>
        <begin position="31"/>
        <end position="175"/>
    </location>
</feature>